<reference evidence="2 3" key="1">
    <citation type="submission" date="2024-06" db="EMBL/GenBank/DDBJ databases">
        <title>Chitinophaga defluvii sp. nov., isolated from municipal sewage.</title>
        <authorList>
            <person name="Zhang L."/>
        </authorList>
    </citation>
    <scope>NUCLEOTIDE SEQUENCE [LARGE SCALE GENOMIC DNA]</scope>
    <source>
        <strain evidence="2 3">H8</strain>
    </source>
</reference>
<accession>A0ABV2T5P0</accession>
<dbReference type="RefSeq" id="WP_354660110.1">
    <property type="nucleotide sequence ID" value="NZ_JBEXAC010000001.1"/>
</dbReference>
<keyword evidence="1" id="KW-0732">Signal</keyword>
<protein>
    <submittedName>
        <fullName evidence="2">SusD/RagB family nutrient-binding outer membrane lipoprotein</fullName>
    </submittedName>
</protein>
<feature type="signal peptide" evidence="1">
    <location>
        <begin position="1"/>
        <end position="20"/>
    </location>
</feature>
<dbReference type="EMBL" id="JBEXAC010000001">
    <property type="protein sequence ID" value="MET6997474.1"/>
    <property type="molecule type" value="Genomic_DNA"/>
</dbReference>
<dbReference type="Proteomes" id="UP001549749">
    <property type="component" value="Unassembled WGS sequence"/>
</dbReference>
<proteinExistence type="predicted"/>
<dbReference type="SUPFAM" id="SSF48452">
    <property type="entry name" value="TPR-like"/>
    <property type="match status" value="1"/>
</dbReference>
<feature type="chain" id="PRO_5045178520" evidence="1">
    <location>
        <begin position="21"/>
        <end position="484"/>
    </location>
</feature>
<gene>
    <name evidence="2" type="ORF">ABR189_08845</name>
</gene>
<dbReference type="Gene3D" id="1.25.40.390">
    <property type="match status" value="1"/>
</dbReference>
<organism evidence="2 3">
    <name type="scientific">Chitinophaga defluvii</name>
    <dbReference type="NCBI Taxonomy" id="3163343"/>
    <lineage>
        <taxon>Bacteria</taxon>
        <taxon>Pseudomonadati</taxon>
        <taxon>Bacteroidota</taxon>
        <taxon>Chitinophagia</taxon>
        <taxon>Chitinophagales</taxon>
        <taxon>Chitinophagaceae</taxon>
        <taxon>Chitinophaga</taxon>
    </lineage>
</organism>
<dbReference type="InterPro" id="IPR041662">
    <property type="entry name" value="SusD-like_2"/>
</dbReference>
<dbReference type="InterPro" id="IPR011990">
    <property type="entry name" value="TPR-like_helical_dom_sf"/>
</dbReference>
<evidence type="ECO:0000256" key="1">
    <source>
        <dbReference type="SAM" id="SignalP"/>
    </source>
</evidence>
<comment type="caution">
    <text evidence="2">The sequence shown here is derived from an EMBL/GenBank/DDBJ whole genome shotgun (WGS) entry which is preliminary data.</text>
</comment>
<evidence type="ECO:0000313" key="3">
    <source>
        <dbReference type="Proteomes" id="UP001549749"/>
    </source>
</evidence>
<dbReference type="Pfam" id="PF12771">
    <property type="entry name" value="SusD-like_2"/>
    <property type="match status" value="1"/>
</dbReference>
<keyword evidence="2" id="KW-0449">Lipoprotein</keyword>
<keyword evidence="3" id="KW-1185">Reference proteome</keyword>
<name>A0ABV2T5P0_9BACT</name>
<evidence type="ECO:0000313" key="2">
    <source>
        <dbReference type="EMBL" id="MET6997474.1"/>
    </source>
</evidence>
<sequence length="484" mass="54144">MKQLFIKSVFGLLVLLQVTACTRTFDEMNTNPNNPVTAPATNILARSIQATAGTLYGERLGMYYLGAYGGQTSVRSVGAFYEYRAEIVLSHWTSLYQIMNDLQKVILQSEKDNNKNMQAAAITLKAFVAQYVTDMWGDVPYSDALKGEDGVIQPAYDTQEAIYNSLLAELKKAADLFNEGAIDKLGDGDILMSNNTGKWKRFCNSLRLRVAMRMSYAAPAVATAALKEVLTNAASYPVLQQDENVSLQWLGTAPYNEPWYEFLRTRTDYAMNATLIDVLNNYADPRLPVYALPAADDGLYHGLITGRPGSEFTLNNVSRIGTKFAGTANGLSPFMRYSEVCFIMAEAYQRNLVTGNAADAYVKGITASMAENGITNISTYLNDPKVALAGNNGDLQKINLQKWIALFKQSAEAWSEARRTDVPLMAKVPYDYNGSHNRPPFRYPYPEEELFLNEKNIKPHMEGLENNDKYWGKQVWWDKRSNVH</sequence>